<accession>A0A418IMX9</accession>
<dbReference type="AlphaFoldDB" id="A0A418IMX9"/>
<comment type="caution">
    <text evidence="1">The sequence shown here is derived from an EMBL/GenBank/DDBJ whole genome shotgun (WGS) entry which is preliminary data.</text>
</comment>
<organism evidence="1 2">
    <name type="scientific">Staphylococcus xylosus</name>
    <dbReference type="NCBI Taxonomy" id="1288"/>
    <lineage>
        <taxon>Bacteria</taxon>
        <taxon>Bacillati</taxon>
        <taxon>Bacillota</taxon>
        <taxon>Bacilli</taxon>
        <taxon>Bacillales</taxon>
        <taxon>Staphylococcaceae</taxon>
        <taxon>Staphylococcus</taxon>
    </lineage>
</organism>
<dbReference type="RefSeq" id="WP_069792584.1">
    <property type="nucleotide sequence ID" value="NZ_QXUD01000124.1"/>
</dbReference>
<evidence type="ECO:0000313" key="2">
    <source>
        <dbReference type="Proteomes" id="UP000285567"/>
    </source>
</evidence>
<dbReference type="Proteomes" id="UP000285567">
    <property type="component" value="Unassembled WGS sequence"/>
</dbReference>
<proteinExistence type="predicted"/>
<sequence length="155" mass="16309">MNSLIRKIGTVTISVALLSTVTTSFVSHQNTNNKLHNTAEAAGGWKYSTSKTGNTSGNKLAQQTGATAVLGLLGAASGGGTVAATFLSSGGFLTNKAISSSKTVYYTDKIYQRQTLQGPEFKHVITFYKNKAKTKKIGTTSILQKTVVKGESGKK</sequence>
<evidence type="ECO:0000313" key="1">
    <source>
        <dbReference type="EMBL" id="RIN10500.1"/>
    </source>
</evidence>
<name>A0A418IMX9_STAXY</name>
<gene>
    <name evidence="1" type="ORF">BU097_08385</name>
</gene>
<reference evidence="1 2" key="1">
    <citation type="journal article" date="2016" name="Front. Microbiol.">
        <title>Comprehensive Phylogenetic Analysis of Bovine Non-aureus Staphylococci Species Based on Whole-Genome Sequencing.</title>
        <authorList>
            <person name="Naushad S."/>
            <person name="Barkema H.W."/>
            <person name="Luby C."/>
            <person name="Condas L.A."/>
            <person name="Nobrega D.B."/>
            <person name="Carson D.A."/>
            <person name="De Buck J."/>
        </authorList>
    </citation>
    <scope>NUCLEOTIDE SEQUENCE [LARGE SCALE GENOMIC DNA]</scope>
    <source>
        <strain evidence="1 2">SNUC 102</strain>
    </source>
</reference>
<dbReference type="OrthoDB" id="9944219at2"/>
<keyword evidence="2" id="KW-1185">Reference proteome</keyword>
<protein>
    <submittedName>
        <fullName evidence="1">Uncharacterized protein</fullName>
    </submittedName>
</protein>
<dbReference type="EMBL" id="QXUL01000038">
    <property type="protein sequence ID" value="RIN10500.1"/>
    <property type="molecule type" value="Genomic_DNA"/>
</dbReference>